<evidence type="ECO:0000313" key="1">
    <source>
        <dbReference type="EMBL" id="EUA08812.1"/>
    </source>
</evidence>
<sequence length="165" mass="18114">MHALVDTTAIHILEELAAETDRLSEQLGRPLSLIAESDLNDPRLITPRDQGGYGLTAQWDDDIHHAVHAAVSGERQGYYADFGSLATLADALRHGFFHAATYSSFRAVGTVGRWTGRGFRPPGCWPTPAPTTRWAIGRWAIAPRRTSASASLPSRLLWCSDHLIQ</sequence>
<dbReference type="PATRIC" id="fig|1299334.3.peg.9362"/>
<proteinExistence type="predicted"/>
<organism evidence="1">
    <name type="scientific">Mycobacterium xenopi 4042</name>
    <dbReference type="NCBI Taxonomy" id="1299334"/>
    <lineage>
        <taxon>Bacteria</taxon>
        <taxon>Bacillati</taxon>
        <taxon>Actinomycetota</taxon>
        <taxon>Actinomycetes</taxon>
        <taxon>Mycobacteriales</taxon>
        <taxon>Mycobacteriaceae</taxon>
        <taxon>Mycobacterium</taxon>
    </lineage>
</organism>
<dbReference type="SUPFAM" id="SSF51445">
    <property type="entry name" value="(Trans)glycosidases"/>
    <property type="match status" value="1"/>
</dbReference>
<name>X7YNR0_MYCXE</name>
<dbReference type="AlphaFoldDB" id="X7YNR0"/>
<dbReference type="Gene3D" id="3.20.20.80">
    <property type="entry name" value="Glycosidases"/>
    <property type="match status" value="1"/>
</dbReference>
<dbReference type="EMBL" id="JAOB01000090">
    <property type="protein sequence ID" value="EUA08812.1"/>
    <property type="molecule type" value="Genomic_DNA"/>
</dbReference>
<accession>X7YNR0</accession>
<gene>
    <name evidence="1" type="ORF">I553_9869</name>
</gene>
<reference evidence="1" key="1">
    <citation type="submission" date="2014-01" db="EMBL/GenBank/DDBJ databases">
        <authorList>
            <person name="Brown-Elliot B."/>
            <person name="Wallace R."/>
            <person name="Lenaerts A."/>
            <person name="Ordway D."/>
            <person name="DeGroote M.A."/>
            <person name="Parker T."/>
            <person name="Sizemore C."/>
            <person name="Tallon L.J."/>
            <person name="Sadzewicz L.K."/>
            <person name="Sengamalay N."/>
            <person name="Fraser C.M."/>
            <person name="Hine E."/>
            <person name="Shefchek K.A."/>
            <person name="Das S.P."/>
            <person name="Tettelin H."/>
        </authorList>
    </citation>
    <scope>NUCLEOTIDE SEQUENCE [LARGE SCALE GENOMIC DNA]</scope>
    <source>
        <strain evidence="1">4042</strain>
    </source>
</reference>
<dbReference type="InterPro" id="IPR017853">
    <property type="entry name" value="GH"/>
</dbReference>
<protein>
    <submittedName>
        <fullName evidence="1">Putative alpha-amylase</fullName>
    </submittedName>
</protein>
<comment type="caution">
    <text evidence="1">The sequence shown here is derived from an EMBL/GenBank/DDBJ whole genome shotgun (WGS) entry which is preliminary data.</text>
</comment>